<proteinExistence type="predicted"/>
<evidence type="ECO:0000256" key="1">
    <source>
        <dbReference type="SAM" id="MobiDB-lite"/>
    </source>
</evidence>
<name>A0A3L8RWT0_CHLGU</name>
<feature type="non-terminal residue" evidence="2">
    <location>
        <position position="141"/>
    </location>
</feature>
<gene>
    <name evidence="2" type="ORF">DV515_00015412</name>
</gene>
<evidence type="ECO:0000313" key="2">
    <source>
        <dbReference type="EMBL" id="RLV88656.1"/>
    </source>
</evidence>
<dbReference type="OrthoDB" id="676979at2759"/>
<accession>A0A3L8RWT0</accession>
<protein>
    <submittedName>
        <fullName evidence="2">Uncharacterized protein</fullName>
    </submittedName>
</protein>
<feature type="compositionally biased region" description="Polar residues" evidence="1">
    <location>
        <begin position="11"/>
        <end position="21"/>
    </location>
</feature>
<dbReference type="AlphaFoldDB" id="A0A3L8RWT0"/>
<evidence type="ECO:0000313" key="3">
    <source>
        <dbReference type="Proteomes" id="UP000276834"/>
    </source>
</evidence>
<comment type="caution">
    <text evidence="2">The sequence shown here is derived from an EMBL/GenBank/DDBJ whole genome shotgun (WGS) entry which is preliminary data.</text>
</comment>
<organism evidence="2 3">
    <name type="scientific">Chloebia gouldiae</name>
    <name type="common">Gouldian finch</name>
    <name type="synonym">Erythrura gouldiae</name>
    <dbReference type="NCBI Taxonomy" id="44316"/>
    <lineage>
        <taxon>Eukaryota</taxon>
        <taxon>Metazoa</taxon>
        <taxon>Chordata</taxon>
        <taxon>Craniata</taxon>
        <taxon>Vertebrata</taxon>
        <taxon>Euteleostomi</taxon>
        <taxon>Archelosauria</taxon>
        <taxon>Archosauria</taxon>
        <taxon>Dinosauria</taxon>
        <taxon>Saurischia</taxon>
        <taxon>Theropoda</taxon>
        <taxon>Coelurosauria</taxon>
        <taxon>Aves</taxon>
        <taxon>Neognathae</taxon>
        <taxon>Neoaves</taxon>
        <taxon>Telluraves</taxon>
        <taxon>Australaves</taxon>
        <taxon>Passeriformes</taxon>
        <taxon>Passeroidea</taxon>
        <taxon>Passeridae</taxon>
        <taxon>Chloebia</taxon>
    </lineage>
</organism>
<sequence length="141" mass="15517">MLLRKELAGVSHSQPVTNSALLSPPADCSPRNVTSPGRLSMSEKKFDYREFAAIPSSKPVYEIQSPDAADDLRHIDDRSNSDHLETFASQSCNPRVSETPLMTVCCSCYWKPAYGMIGDVSEACTASGYTRILSGWKLVLR</sequence>
<keyword evidence="3" id="KW-1185">Reference proteome</keyword>
<reference evidence="2 3" key="1">
    <citation type="journal article" date="2018" name="Proc. R. Soc. B">
        <title>A non-coding region near Follistatin controls head colour polymorphism in the Gouldian finch.</title>
        <authorList>
            <person name="Toomey M.B."/>
            <person name="Marques C.I."/>
            <person name="Andrade P."/>
            <person name="Araujo P.M."/>
            <person name="Sabatino S."/>
            <person name="Gazda M.A."/>
            <person name="Afonso S."/>
            <person name="Lopes R.J."/>
            <person name="Corbo J.C."/>
            <person name="Carneiro M."/>
        </authorList>
    </citation>
    <scope>NUCLEOTIDE SEQUENCE [LARGE SCALE GENOMIC DNA]</scope>
    <source>
        <strain evidence="2">Red01</strain>
        <tissue evidence="2">Muscle</tissue>
    </source>
</reference>
<dbReference type="EMBL" id="QUSF01000181">
    <property type="protein sequence ID" value="RLV88656.1"/>
    <property type="molecule type" value="Genomic_DNA"/>
</dbReference>
<dbReference type="Proteomes" id="UP000276834">
    <property type="component" value="Unassembled WGS sequence"/>
</dbReference>
<feature type="region of interest" description="Disordered" evidence="1">
    <location>
        <begin position="1"/>
        <end position="39"/>
    </location>
</feature>